<dbReference type="AlphaFoldDB" id="A0A1M4VG51"/>
<dbReference type="Pfam" id="PF14129">
    <property type="entry name" value="DUF4296"/>
    <property type="match status" value="1"/>
</dbReference>
<name>A0A1M4VG51_9FLAO</name>
<evidence type="ECO:0000313" key="3">
    <source>
        <dbReference type="EMBL" id="SHE67959.1"/>
    </source>
</evidence>
<feature type="domain" description="DUF4296" evidence="2">
    <location>
        <begin position="24"/>
        <end position="106"/>
    </location>
</feature>
<dbReference type="InterPro" id="IPR025381">
    <property type="entry name" value="DUF4296"/>
</dbReference>
<gene>
    <name evidence="3" type="ORF">SAMN03080594_101966</name>
</gene>
<protein>
    <recommendedName>
        <fullName evidence="2">DUF4296 domain-containing protein</fullName>
    </recommendedName>
</protein>
<organism evidence="3 4">
    <name type="scientific">Arenibacter palladensis</name>
    <dbReference type="NCBI Taxonomy" id="237373"/>
    <lineage>
        <taxon>Bacteria</taxon>
        <taxon>Pseudomonadati</taxon>
        <taxon>Bacteroidota</taxon>
        <taxon>Flavobacteriia</taxon>
        <taxon>Flavobacteriales</taxon>
        <taxon>Flavobacteriaceae</taxon>
        <taxon>Arenibacter</taxon>
    </lineage>
</organism>
<sequence length="142" mass="16623">MLRYIVVIFLGLLFSCNEKVVEKPENLIPEDKMATILYDISLLNAGKIINESILNEYDIEPMGYIYTKYGIDSIQFVKSDTYYASMPTVYEAIYTKVKDRLEKDEKFFEEERKQKQDSLMEAKEKLNPDLKKKPETTKDSLP</sequence>
<dbReference type="Proteomes" id="UP000184406">
    <property type="component" value="Unassembled WGS sequence"/>
</dbReference>
<feature type="region of interest" description="Disordered" evidence="1">
    <location>
        <begin position="112"/>
        <end position="142"/>
    </location>
</feature>
<reference evidence="4" key="1">
    <citation type="submission" date="2016-11" db="EMBL/GenBank/DDBJ databases">
        <authorList>
            <person name="Varghese N."/>
            <person name="Submissions S."/>
        </authorList>
    </citation>
    <scope>NUCLEOTIDE SEQUENCE [LARGE SCALE GENOMIC DNA]</scope>
    <source>
        <strain evidence="4">DSM 17539</strain>
    </source>
</reference>
<dbReference type="RefSeq" id="WP_072860530.1">
    <property type="nucleotide sequence ID" value="NZ_FQUX01000001.1"/>
</dbReference>
<evidence type="ECO:0000256" key="1">
    <source>
        <dbReference type="SAM" id="MobiDB-lite"/>
    </source>
</evidence>
<evidence type="ECO:0000313" key="4">
    <source>
        <dbReference type="Proteomes" id="UP000184406"/>
    </source>
</evidence>
<keyword evidence="4" id="KW-1185">Reference proteome</keyword>
<dbReference type="OrthoDB" id="1525222at2"/>
<proteinExistence type="predicted"/>
<dbReference type="EMBL" id="FQUX01000001">
    <property type="protein sequence ID" value="SHE67959.1"/>
    <property type="molecule type" value="Genomic_DNA"/>
</dbReference>
<dbReference type="PROSITE" id="PS51257">
    <property type="entry name" value="PROKAR_LIPOPROTEIN"/>
    <property type="match status" value="1"/>
</dbReference>
<accession>A0A1M4VG51</accession>
<evidence type="ECO:0000259" key="2">
    <source>
        <dbReference type="Pfam" id="PF14129"/>
    </source>
</evidence>